<evidence type="ECO:0000259" key="3">
    <source>
        <dbReference type="PROSITE" id="PS51208"/>
    </source>
</evidence>
<feature type="region of interest" description="Disordered" evidence="1">
    <location>
        <begin position="300"/>
        <end position="345"/>
    </location>
</feature>
<sequence>MLSRLATAVALAPLVLASTAQAQVTISGDRTAAVQTSTVDSGSAADLTIADGGSIAVTSGAALIGDSNNSITLADGSAITLSEADSDVTGILLRGGYTGFLTVGGAITITEDYTAEDEDEDGDVDGPFAEGSGRYGIRVTNEGTRTGDITLEDAGSITVYGNQSYGLSLESDLVGDIGLYGAIAVVGDDSYGVRLQGAVSGDVLLPMGSISVSGANAVGLSVEGAVSGLLDIQSSITSTGYRYTSSPTSLTELDADVAAAIKLSADTLYLEDLDADDLLQGGPAVQVKADVAGGILLGTAPTYADPDGEDGDDDGDGVTNGDEDDDGDGTINSADDDRDGDGILDASESTASIASYGGALALLIGSSTADVTIGAVGTGDDAWGLINQGTVAAYGVYDDVVTTALQVGGLGGGTTLITGGILNESTIVGSSVGADAVAVRLAAGADVATLINNGTITGSATTEDTDVATAIQIDQDAILTSLVNNGQILGVIYGEAGDAVAIRDLSGTLTSLTNTGTIYGNIVSTDSVSDTDDDDEDADNEVETGHEIAIDLSANTTGVTITQTGALTDNRFTDSDGDGVYDNVDTDDDGDGIPDDQDTDDNDDDNDGVYDTDEPYIYGAILLGSGADTVDIQNGAVVGDISFGDGADAFLMSGGSTYVGALSDSDGLLDIAIADATLDARQTTALNVTSLTVGAGGELVANIDPLTHTAGGFNVSGAASFADASIISLHLTSLIDDPERFTLVTAGSLTWGDVTGSNLTGSTPYMVVADFKADTAAGQVYVDVRRRTTTEMALSTNETAAYDAFYSALSGATDVMDAFLATTDRADFMNLYEQTLPDHSGGTLMSLASGVDAVTQALANRNTSAEVGSTSGWMQEINFYADKDKTESYGYRTEGFAVAGGLEKVSKVGALGVSLAMTSSDIEDPESEAEEVLSASLIELGAYWRAQGHGWTGWARAAAGYATFRSTRTLVGDDVYLSNTADWNGYTLSAAAGVAWEHRFGRLSLRPELYAETFSLTEGSRTESGGGDAFDLIVDGREGSISSATAAVRIGYGFGQDGFIRPELKLGWKQILASDGGETIARYASGGSEFSLISDLVEGGGPIAGLGLTVANELGSFRISGDAQLLEDYVRYSLLLQATFRF</sequence>
<proteinExistence type="predicted"/>
<dbReference type="RefSeq" id="WP_207868216.1">
    <property type="nucleotide sequence ID" value="NZ_CP062222.1"/>
</dbReference>
<dbReference type="Proteomes" id="UP000663918">
    <property type="component" value="Chromosome"/>
</dbReference>
<feature type="signal peptide" evidence="2">
    <location>
        <begin position="1"/>
        <end position="22"/>
    </location>
</feature>
<evidence type="ECO:0000256" key="2">
    <source>
        <dbReference type="SAM" id="SignalP"/>
    </source>
</evidence>
<gene>
    <name evidence="4" type="ORF">IFJ75_11225</name>
</gene>
<keyword evidence="5" id="KW-1185">Reference proteome</keyword>
<dbReference type="PROSITE" id="PS51208">
    <property type="entry name" value="AUTOTRANSPORTER"/>
    <property type="match status" value="1"/>
</dbReference>
<feature type="compositionally biased region" description="Acidic residues" evidence="1">
    <location>
        <begin position="575"/>
        <end position="611"/>
    </location>
</feature>
<dbReference type="InterPro" id="IPR036709">
    <property type="entry name" value="Autotransporte_beta_dom_sf"/>
</dbReference>
<keyword evidence="2" id="KW-0732">Signal</keyword>
<feature type="domain" description="Autotransporter" evidence="3">
    <location>
        <begin position="865"/>
        <end position="1142"/>
    </location>
</feature>
<evidence type="ECO:0000313" key="5">
    <source>
        <dbReference type="Proteomes" id="UP000663918"/>
    </source>
</evidence>
<dbReference type="InterPro" id="IPR005546">
    <property type="entry name" value="Autotransporte_beta"/>
</dbReference>
<evidence type="ECO:0000256" key="1">
    <source>
        <dbReference type="SAM" id="MobiDB-lite"/>
    </source>
</evidence>
<dbReference type="KEGG" id="bgoe:IFJ75_11225"/>
<protein>
    <submittedName>
        <fullName evidence="4">Autotransporter outer membrane beta-barrel domain-containing protein</fullName>
    </submittedName>
</protein>
<dbReference type="SUPFAM" id="SSF103515">
    <property type="entry name" value="Autotransporter"/>
    <property type="match status" value="1"/>
</dbReference>
<evidence type="ECO:0000313" key="4">
    <source>
        <dbReference type="EMBL" id="QTC89870.1"/>
    </source>
</evidence>
<dbReference type="EMBL" id="CP062222">
    <property type="protein sequence ID" value="QTC89870.1"/>
    <property type="molecule type" value="Genomic_DNA"/>
</dbReference>
<feature type="compositionally biased region" description="Acidic residues" evidence="1">
    <location>
        <begin position="306"/>
        <end position="339"/>
    </location>
</feature>
<dbReference type="SMART" id="SM00869">
    <property type="entry name" value="Autotransporter"/>
    <property type="match status" value="1"/>
</dbReference>
<feature type="region of interest" description="Disordered" evidence="1">
    <location>
        <begin position="568"/>
        <end position="611"/>
    </location>
</feature>
<dbReference type="AlphaFoldDB" id="A0A975BYR1"/>
<reference evidence="4" key="1">
    <citation type="submission" date="2020-09" db="EMBL/GenBank/DDBJ databases">
        <title>Brevundimonas sp. LVF2 isolated from a puddle in Goettingen, Germany.</title>
        <authorList>
            <person name="Friedrich I."/>
            <person name="Klassen A."/>
            <person name="Hannes N."/>
            <person name="Schneider D."/>
            <person name="Hertel R."/>
            <person name="Daniel R."/>
        </authorList>
    </citation>
    <scope>NUCLEOTIDE SEQUENCE</scope>
    <source>
        <strain evidence="4">LVF2</strain>
    </source>
</reference>
<organism evidence="4 5">
    <name type="scientific">Brevundimonas goettingensis</name>
    <dbReference type="NCBI Taxonomy" id="2774190"/>
    <lineage>
        <taxon>Bacteria</taxon>
        <taxon>Pseudomonadati</taxon>
        <taxon>Pseudomonadota</taxon>
        <taxon>Alphaproteobacteria</taxon>
        <taxon>Caulobacterales</taxon>
        <taxon>Caulobacteraceae</taxon>
        <taxon>Brevundimonas</taxon>
    </lineage>
</organism>
<feature type="chain" id="PRO_5037823234" evidence="2">
    <location>
        <begin position="23"/>
        <end position="1142"/>
    </location>
</feature>
<name>A0A975BYR1_9CAUL</name>
<accession>A0A975BYR1</accession>